<sequence length="41" mass="4551">MPDENIFLFVPNLIAACWTLSMDTLLALLIKEPGLGPCWTC</sequence>
<keyword evidence="1" id="KW-0812">Transmembrane</keyword>
<dbReference type="Proteomes" id="UP000236370">
    <property type="component" value="Unassembled WGS sequence"/>
</dbReference>
<evidence type="ECO:0000313" key="2">
    <source>
        <dbReference type="EMBL" id="PNI13527.1"/>
    </source>
</evidence>
<keyword evidence="1" id="KW-1133">Transmembrane helix</keyword>
<accession>A0A2J8ISM6</accession>
<proteinExistence type="predicted"/>
<protein>
    <submittedName>
        <fullName evidence="2">CDIPT isoform 9</fullName>
    </submittedName>
</protein>
<name>A0A2J8ISM6_PANTR</name>
<comment type="caution">
    <text evidence="2">The sequence shown here is derived from an EMBL/GenBank/DDBJ whole genome shotgun (WGS) entry which is preliminary data.</text>
</comment>
<feature type="transmembrane region" description="Helical" evidence="1">
    <location>
        <begin position="6"/>
        <end position="30"/>
    </location>
</feature>
<keyword evidence="1" id="KW-0472">Membrane</keyword>
<evidence type="ECO:0000313" key="3">
    <source>
        <dbReference type="Proteomes" id="UP000236370"/>
    </source>
</evidence>
<evidence type="ECO:0000256" key="1">
    <source>
        <dbReference type="SAM" id="Phobius"/>
    </source>
</evidence>
<dbReference type="EMBL" id="NBAG03000604">
    <property type="protein sequence ID" value="PNI13527.1"/>
    <property type="molecule type" value="Genomic_DNA"/>
</dbReference>
<reference evidence="2 3" key="1">
    <citation type="submission" date="2017-12" db="EMBL/GenBank/DDBJ databases">
        <title>High-resolution comparative analysis of great ape genomes.</title>
        <authorList>
            <person name="Pollen A."/>
            <person name="Hastie A."/>
            <person name="Hormozdiari F."/>
            <person name="Dougherty M."/>
            <person name="Liu R."/>
            <person name="Chaisson M."/>
            <person name="Hoppe E."/>
            <person name="Hill C."/>
            <person name="Pang A."/>
            <person name="Hillier L."/>
            <person name="Baker C."/>
            <person name="Armstrong J."/>
            <person name="Shendure J."/>
            <person name="Paten B."/>
            <person name="Wilson R."/>
            <person name="Chao H."/>
            <person name="Schneider V."/>
            <person name="Ventura M."/>
            <person name="Kronenberg Z."/>
            <person name="Murali S."/>
            <person name="Gordon D."/>
            <person name="Cantsilieris S."/>
            <person name="Munson K."/>
            <person name="Nelson B."/>
            <person name="Raja A."/>
            <person name="Underwood J."/>
            <person name="Diekhans M."/>
            <person name="Fiddes I."/>
            <person name="Haussler D."/>
            <person name="Eichler E."/>
        </authorList>
    </citation>
    <scope>NUCLEOTIDE SEQUENCE [LARGE SCALE GENOMIC DNA]</scope>
    <source>
        <strain evidence="2">Yerkes chimp pedigree #C0471</strain>
    </source>
</reference>
<organism evidence="2 3">
    <name type="scientific">Pan troglodytes</name>
    <name type="common">Chimpanzee</name>
    <dbReference type="NCBI Taxonomy" id="9598"/>
    <lineage>
        <taxon>Eukaryota</taxon>
        <taxon>Metazoa</taxon>
        <taxon>Chordata</taxon>
        <taxon>Craniata</taxon>
        <taxon>Vertebrata</taxon>
        <taxon>Euteleostomi</taxon>
        <taxon>Mammalia</taxon>
        <taxon>Eutheria</taxon>
        <taxon>Euarchontoglires</taxon>
        <taxon>Primates</taxon>
        <taxon>Haplorrhini</taxon>
        <taxon>Catarrhini</taxon>
        <taxon>Hominidae</taxon>
        <taxon>Pan</taxon>
    </lineage>
</organism>
<gene>
    <name evidence="2" type="ORF">CK820_G0053480</name>
</gene>
<dbReference type="AlphaFoldDB" id="A0A2J8ISM6"/>